<dbReference type="HOGENOM" id="CLU_000445_69_8_2"/>
<evidence type="ECO:0000313" key="5">
    <source>
        <dbReference type="Proteomes" id="UP000019024"/>
    </source>
</evidence>
<dbReference type="SMART" id="SM00448">
    <property type="entry name" value="REC"/>
    <property type="match status" value="1"/>
</dbReference>
<evidence type="ECO:0000256" key="2">
    <source>
        <dbReference type="PROSITE-ProRule" id="PRU00169"/>
    </source>
</evidence>
<organism evidence="4 5">
    <name type="scientific">Halostagnicola larsenii XH-48</name>
    <dbReference type="NCBI Taxonomy" id="797299"/>
    <lineage>
        <taxon>Archaea</taxon>
        <taxon>Methanobacteriati</taxon>
        <taxon>Methanobacteriota</taxon>
        <taxon>Stenosarchaea group</taxon>
        <taxon>Halobacteria</taxon>
        <taxon>Halobacteriales</taxon>
        <taxon>Natrialbaceae</taxon>
        <taxon>Halostagnicola</taxon>
    </lineage>
</organism>
<evidence type="ECO:0000259" key="3">
    <source>
        <dbReference type="PROSITE" id="PS50110"/>
    </source>
</evidence>
<gene>
    <name evidence="4" type="ORF">HALLA_13235</name>
</gene>
<dbReference type="SUPFAM" id="SSF52172">
    <property type="entry name" value="CheY-like"/>
    <property type="match status" value="1"/>
</dbReference>
<protein>
    <submittedName>
        <fullName evidence="4">Chemotaxis protein CheY</fullName>
    </submittedName>
</protein>
<dbReference type="AlphaFoldDB" id="W0JRI5"/>
<dbReference type="PROSITE" id="PS50110">
    <property type="entry name" value="RESPONSE_REGULATORY"/>
    <property type="match status" value="1"/>
</dbReference>
<dbReference type="Gene3D" id="3.40.50.2300">
    <property type="match status" value="1"/>
</dbReference>
<dbReference type="PANTHER" id="PTHR44591:SF25">
    <property type="entry name" value="CHEMOTAXIS TWO-COMPONENT RESPONSE REGULATOR"/>
    <property type="match status" value="1"/>
</dbReference>
<dbReference type="EMBL" id="CP007055">
    <property type="protein sequence ID" value="AHF99612.1"/>
    <property type="molecule type" value="Genomic_DNA"/>
</dbReference>
<feature type="modified residue" description="4-aspartylphosphate" evidence="2">
    <location>
        <position position="65"/>
    </location>
</feature>
<dbReference type="InterPro" id="IPR001789">
    <property type="entry name" value="Sig_transdc_resp-reg_receiver"/>
</dbReference>
<keyword evidence="1 2" id="KW-0597">Phosphoprotein</keyword>
<name>W0JRI5_9EURY</name>
<proteinExistence type="predicted"/>
<keyword evidence="5" id="KW-1185">Reference proteome</keyword>
<feature type="domain" description="Response regulatory" evidence="3">
    <location>
        <begin position="14"/>
        <end position="130"/>
    </location>
</feature>
<dbReference type="eggNOG" id="arCOG02387">
    <property type="taxonomic scope" value="Archaea"/>
</dbReference>
<dbReference type="PATRIC" id="fig|797299.3.peg.1662"/>
<evidence type="ECO:0000256" key="1">
    <source>
        <dbReference type="ARBA" id="ARBA00022553"/>
    </source>
</evidence>
<reference evidence="4 5" key="1">
    <citation type="submission" date="2014-01" db="EMBL/GenBank/DDBJ databases">
        <authorList>
            <consortium name="DOE Joint Genome Institute"/>
            <person name="Anderson I."/>
            <person name="Huntemann M."/>
            <person name="Han J."/>
            <person name="Chen A."/>
            <person name="Kyrpides N."/>
            <person name="Mavromatis K."/>
            <person name="Markowitz V."/>
            <person name="Palaniappan K."/>
            <person name="Ivanova N."/>
            <person name="Schaumberg A."/>
            <person name="Pati A."/>
            <person name="Liolios K."/>
            <person name="Nordberg H.P."/>
            <person name="Cantor M.N."/>
            <person name="Hua S.X."/>
            <person name="Woyke T."/>
        </authorList>
    </citation>
    <scope>NUCLEOTIDE SEQUENCE [LARGE SCALE GENOMIC DNA]</scope>
    <source>
        <strain evidence="4 5">XH-48</strain>
    </source>
</reference>
<evidence type="ECO:0000313" key="4">
    <source>
        <dbReference type="EMBL" id="AHF99612.1"/>
    </source>
</evidence>
<dbReference type="Proteomes" id="UP000019024">
    <property type="component" value="Chromosome"/>
</dbReference>
<dbReference type="KEGG" id="hlr:HALLA_13235"/>
<dbReference type="CDD" id="cd00156">
    <property type="entry name" value="REC"/>
    <property type="match status" value="1"/>
</dbReference>
<dbReference type="InterPro" id="IPR011006">
    <property type="entry name" value="CheY-like_superfamily"/>
</dbReference>
<sequence length="135" mass="14956">MNHLTTAEKTERIRVLHVDDDEALVDLAATLLERECDPLEVVTETSVDAALQVLRAQTVDCVISDYDMPGQDGLAFLERVRTTAPNLPFILFTGYDSAALKADAIQAGVTEYQRKRTDTEQYAVLAERVLEAVES</sequence>
<dbReference type="PANTHER" id="PTHR44591">
    <property type="entry name" value="STRESS RESPONSE REGULATOR PROTEIN 1"/>
    <property type="match status" value="1"/>
</dbReference>
<dbReference type="GO" id="GO:0000160">
    <property type="term" value="P:phosphorelay signal transduction system"/>
    <property type="evidence" value="ECO:0007669"/>
    <property type="project" value="InterPro"/>
</dbReference>
<dbReference type="Pfam" id="PF00072">
    <property type="entry name" value="Response_reg"/>
    <property type="match status" value="1"/>
</dbReference>
<accession>W0JRI5</accession>
<dbReference type="InterPro" id="IPR050595">
    <property type="entry name" value="Bact_response_regulator"/>
</dbReference>
<dbReference type="STRING" id="797299.HALLA_13235"/>